<dbReference type="EMBL" id="JAPFFF010000001">
    <property type="protein sequence ID" value="KAK8898594.1"/>
    <property type="molecule type" value="Genomic_DNA"/>
</dbReference>
<evidence type="ECO:0000256" key="1">
    <source>
        <dbReference type="SAM" id="MobiDB-lite"/>
    </source>
</evidence>
<keyword evidence="2" id="KW-1133">Transmembrane helix</keyword>
<keyword evidence="2" id="KW-0472">Membrane</keyword>
<evidence type="ECO:0000313" key="3">
    <source>
        <dbReference type="EMBL" id="KAK8898594.1"/>
    </source>
</evidence>
<feature type="compositionally biased region" description="Polar residues" evidence="1">
    <location>
        <begin position="191"/>
        <end position="203"/>
    </location>
</feature>
<organism evidence="3 4">
    <name type="scientific">Tritrichomonas musculus</name>
    <dbReference type="NCBI Taxonomy" id="1915356"/>
    <lineage>
        <taxon>Eukaryota</taxon>
        <taxon>Metamonada</taxon>
        <taxon>Parabasalia</taxon>
        <taxon>Tritrichomonadida</taxon>
        <taxon>Tritrichomonadidae</taxon>
        <taxon>Tritrichomonas</taxon>
    </lineage>
</organism>
<proteinExistence type="predicted"/>
<evidence type="ECO:0000256" key="2">
    <source>
        <dbReference type="SAM" id="Phobius"/>
    </source>
</evidence>
<evidence type="ECO:0000313" key="4">
    <source>
        <dbReference type="Proteomes" id="UP001470230"/>
    </source>
</evidence>
<keyword evidence="2" id="KW-0812">Transmembrane</keyword>
<gene>
    <name evidence="3" type="ORF">M9Y10_000886</name>
</gene>
<comment type="caution">
    <text evidence="3">The sequence shown here is derived from an EMBL/GenBank/DDBJ whole genome shotgun (WGS) entry which is preliminary data.</text>
</comment>
<protein>
    <submittedName>
        <fullName evidence="3">Uncharacterized protein</fullName>
    </submittedName>
</protein>
<feature type="compositionally biased region" description="Polar residues" evidence="1">
    <location>
        <begin position="171"/>
        <end position="184"/>
    </location>
</feature>
<keyword evidence="4" id="KW-1185">Reference proteome</keyword>
<accession>A0ABR2L5J6</accession>
<dbReference type="Proteomes" id="UP001470230">
    <property type="component" value="Unassembled WGS sequence"/>
</dbReference>
<dbReference type="PANTHER" id="PTHR16861">
    <property type="entry name" value="GLYCOPROTEIN 38"/>
    <property type="match status" value="1"/>
</dbReference>
<feature type="region of interest" description="Disordered" evidence="1">
    <location>
        <begin position="171"/>
        <end position="206"/>
    </location>
</feature>
<name>A0ABR2L5J6_9EUKA</name>
<dbReference type="PANTHER" id="PTHR16861:SF4">
    <property type="entry name" value="SH3 DOMAIN PROTEIN (AFU_ORTHOLOGUE AFUA_1G13610)"/>
    <property type="match status" value="1"/>
</dbReference>
<sequence>MIRNLAVAYKDDKTTFNELIRAIKPTTFLNVFETIYKINQTEELTLHTLAEAITYDNSDSIAKLLAESRDLTLNDIIPFKSIVLHSEELYTGLSNYNLTIGVISKSLGVTDNYIKEKLNSIIRPIVSVPRDFVKDVITYYFKAQEKDVDAILDNIYDIFSLVAEGKPIKTSATIQPPPSSNESVATKVPAPSQSLAPRPTSTPVPIKDDIKNVTDLGSIDNVDVSDSQKLQQAINEKLENINVGGSNSITIPKPKPGVNYNFDDIKIPNTTYLKLDSDVPVDYSKGDLKVLLDDKSSSIVVNAQNAADIKLSIMNTVQDMESTVKINTDKKNVAISSSSDIASPLKIVVPSDVESVKIESISLHSTATVKAITEGNTKSVPITVNVLEAAPQTKCKLEDIKVANKMTISQSARLELANVSFADADINLKLVTYTHSNYQNQPMLEGTLGEPPKNIVLTKPTDQSIPEKKIHYTLFQGSFAKGGCEQWKEAVRIDETDFNDKICNDYYPLQEEEKEDKSLAVFTKEDDDDDDNGKRGNKLNAGAIAGIVVGCVVAVAIIVVVVIFFLRKKKQDESSQENANDGTEI</sequence>
<feature type="transmembrane region" description="Helical" evidence="2">
    <location>
        <begin position="543"/>
        <end position="566"/>
    </location>
</feature>
<reference evidence="3 4" key="1">
    <citation type="submission" date="2024-04" db="EMBL/GenBank/DDBJ databases">
        <title>Tritrichomonas musculus Genome.</title>
        <authorList>
            <person name="Alves-Ferreira E."/>
            <person name="Grigg M."/>
            <person name="Lorenzi H."/>
            <person name="Galac M."/>
        </authorList>
    </citation>
    <scope>NUCLEOTIDE SEQUENCE [LARGE SCALE GENOMIC DNA]</scope>
    <source>
        <strain evidence="3 4">EAF2021</strain>
    </source>
</reference>